<accession>A0ABY5U3H0</accession>
<sequence>MYKQVAASGSMVLSINTISGDERQQTDKCDCLEIRNSLGSVRQIKLCAEEAAEKPFLEVADDTSETNEKIVLEPQAYSSGPPIVYQIDQVVKKTTAICFLMSTTS</sequence>
<reference evidence="1" key="1">
    <citation type="submission" date="2022-08" db="EMBL/GenBank/DDBJ databases">
        <title>The complete genome sequence of the thermophilic bacterium Laceyella sacchari FBKL4.010 reveals the basis for tetramethylpyrazine biosynthesis in Moutai-flavor Daqu.</title>
        <authorList>
            <person name="Li D."/>
            <person name="Huang W."/>
            <person name="Wang C."/>
            <person name="Qiu S."/>
        </authorList>
    </citation>
    <scope>NUCLEOTIDE SEQUENCE</scope>
    <source>
        <strain evidence="1">FBKL4.014</strain>
    </source>
</reference>
<evidence type="ECO:0000313" key="2">
    <source>
        <dbReference type="Proteomes" id="UP001058650"/>
    </source>
</evidence>
<name>A0ABY5U3H0_LACSH</name>
<keyword evidence="2" id="KW-1185">Reference proteome</keyword>
<proteinExistence type="predicted"/>
<gene>
    <name evidence="1" type="ORF">NYR52_00535</name>
</gene>
<dbReference type="RefSeq" id="WP_259436101.1">
    <property type="nucleotide sequence ID" value="NZ_CP103866.1"/>
</dbReference>
<dbReference type="EMBL" id="CP103866">
    <property type="protein sequence ID" value="UWE03739.1"/>
    <property type="molecule type" value="Genomic_DNA"/>
</dbReference>
<dbReference type="Proteomes" id="UP001058650">
    <property type="component" value="Chromosome"/>
</dbReference>
<organism evidence="1 2">
    <name type="scientific">Laceyella sacchari</name>
    <name type="common">Thermoactinomyces thalpophilus</name>
    <dbReference type="NCBI Taxonomy" id="37482"/>
    <lineage>
        <taxon>Bacteria</taxon>
        <taxon>Bacillati</taxon>
        <taxon>Bacillota</taxon>
        <taxon>Bacilli</taxon>
        <taxon>Bacillales</taxon>
        <taxon>Thermoactinomycetaceae</taxon>
        <taxon>Laceyella</taxon>
    </lineage>
</organism>
<protein>
    <submittedName>
        <fullName evidence="1">Uncharacterized protein</fullName>
    </submittedName>
</protein>
<evidence type="ECO:0000313" key="1">
    <source>
        <dbReference type="EMBL" id="UWE03739.1"/>
    </source>
</evidence>